<dbReference type="EMBL" id="JAUDFV010000074">
    <property type="protein sequence ID" value="KAL2734413.1"/>
    <property type="molecule type" value="Genomic_DNA"/>
</dbReference>
<reference evidence="2 3" key="1">
    <citation type="journal article" date="2024" name="Ann. Entomol. Soc. Am.">
        <title>Genomic analyses of the southern and eastern yellowjacket wasps (Hymenoptera: Vespidae) reveal evolutionary signatures of social life.</title>
        <authorList>
            <person name="Catto M.A."/>
            <person name="Caine P.B."/>
            <person name="Orr S.E."/>
            <person name="Hunt B.G."/>
            <person name="Goodisman M.A.D."/>
        </authorList>
    </citation>
    <scope>NUCLEOTIDE SEQUENCE [LARGE SCALE GENOMIC DNA]</scope>
    <source>
        <strain evidence="2">233</strain>
        <tissue evidence="2">Head and thorax</tissue>
    </source>
</reference>
<dbReference type="AlphaFoldDB" id="A0ABD2BNQ3"/>
<proteinExistence type="predicted"/>
<protein>
    <submittedName>
        <fullName evidence="2">Uncharacterized protein</fullName>
    </submittedName>
</protein>
<feature type="region of interest" description="Disordered" evidence="1">
    <location>
        <begin position="11"/>
        <end position="33"/>
    </location>
</feature>
<evidence type="ECO:0000313" key="3">
    <source>
        <dbReference type="Proteomes" id="UP001607302"/>
    </source>
</evidence>
<comment type="caution">
    <text evidence="2">The sequence shown here is derived from an EMBL/GenBank/DDBJ whole genome shotgun (WGS) entry which is preliminary data.</text>
</comment>
<organism evidence="2 3">
    <name type="scientific">Vespula squamosa</name>
    <name type="common">Southern yellow jacket</name>
    <name type="synonym">Wasp</name>
    <dbReference type="NCBI Taxonomy" id="30214"/>
    <lineage>
        <taxon>Eukaryota</taxon>
        <taxon>Metazoa</taxon>
        <taxon>Ecdysozoa</taxon>
        <taxon>Arthropoda</taxon>
        <taxon>Hexapoda</taxon>
        <taxon>Insecta</taxon>
        <taxon>Pterygota</taxon>
        <taxon>Neoptera</taxon>
        <taxon>Endopterygota</taxon>
        <taxon>Hymenoptera</taxon>
        <taxon>Apocrita</taxon>
        <taxon>Aculeata</taxon>
        <taxon>Vespoidea</taxon>
        <taxon>Vespidae</taxon>
        <taxon>Vespinae</taxon>
        <taxon>Vespula</taxon>
    </lineage>
</organism>
<feature type="compositionally biased region" description="Acidic residues" evidence="1">
    <location>
        <begin position="18"/>
        <end position="33"/>
    </location>
</feature>
<evidence type="ECO:0000313" key="2">
    <source>
        <dbReference type="EMBL" id="KAL2734413.1"/>
    </source>
</evidence>
<keyword evidence="3" id="KW-1185">Reference proteome</keyword>
<dbReference type="Proteomes" id="UP001607302">
    <property type="component" value="Unassembled WGS sequence"/>
</dbReference>
<gene>
    <name evidence="2" type="ORF">V1478_004111</name>
</gene>
<accession>A0ABD2BNQ3</accession>
<name>A0ABD2BNQ3_VESSQ</name>
<evidence type="ECO:0000256" key="1">
    <source>
        <dbReference type="SAM" id="MobiDB-lite"/>
    </source>
</evidence>
<sequence length="135" mass="15596">MSELRSILYYTYESTRQDEDEDEDDEDKDEDDVDDIDIDLGQIFLPTYPFHYAQPIPHPTTSSRVMHKSENLRIDGVIEDWRYLKCDVKNKKTWKQALLKFLKGTIQCSNGFNVSVSCRSIGNRDGILIGGPAEF</sequence>